<evidence type="ECO:0000259" key="1">
    <source>
        <dbReference type="Pfam" id="PF14657"/>
    </source>
</evidence>
<evidence type="ECO:0000313" key="2">
    <source>
        <dbReference type="EMBL" id="TYC10322.1"/>
    </source>
</evidence>
<dbReference type="Proteomes" id="UP000322634">
    <property type="component" value="Unassembled WGS sequence"/>
</dbReference>
<reference evidence="2 3" key="1">
    <citation type="submission" date="2019-08" db="EMBL/GenBank/DDBJ databases">
        <title>Actinomadura sp. nov. CYP1-5 isolated from mountain soil.</title>
        <authorList>
            <person name="Songsumanus A."/>
            <person name="Kuncharoen N."/>
            <person name="Kudo T."/>
            <person name="Yuki M."/>
            <person name="Igarashi Y."/>
            <person name="Tanasupawat S."/>
        </authorList>
    </citation>
    <scope>NUCLEOTIDE SEQUENCE [LARGE SCALE GENOMIC DNA]</scope>
    <source>
        <strain evidence="2 3">GKU157</strain>
    </source>
</reference>
<dbReference type="Pfam" id="PF14657">
    <property type="entry name" value="Arm-DNA-bind_4"/>
    <property type="match status" value="1"/>
</dbReference>
<protein>
    <recommendedName>
        <fullName evidence="1">AP2-like integrase N-terminal domain-containing protein</fullName>
    </recommendedName>
</protein>
<dbReference type="OrthoDB" id="3175606at2"/>
<accession>A0A5D0TYD7</accession>
<dbReference type="AlphaFoldDB" id="A0A5D0TYD7"/>
<gene>
    <name evidence="2" type="ORF">FXF65_30845</name>
</gene>
<name>A0A5D0TYD7_9ACTN</name>
<comment type="caution">
    <text evidence="2">The sequence shown here is derived from an EMBL/GenBank/DDBJ whole genome shotgun (WGS) entry which is preliminary data.</text>
</comment>
<dbReference type="InterPro" id="IPR028259">
    <property type="entry name" value="AP2-like_int_N"/>
</dbReference>
<sequence length="138" mass="14609">MMCPWPAGLSVLGCVDGAMVFIKGSGRVYRRCGCVDPQSGKALGAGCPKLGAGRRHGSWYVRLELPVGSDGRRRRVRRGGFGTRKAAEEALARLGKPSGAGGGLLTVGAWLAQWLATRTGAASTSKNYGHHVRRYLTP</sequence>
<keyword evidence="3" id="KW-1185">Reference proteome</keyword>
<evidence type="ECO:0000313" key="3">
    <source>
        <dbReference type="Proteomes" id="UP000322634"/>
    </source>
</evidence>
<proteinExistence type="predicted"/>
<organism evidence="2 3">
    <name type="scientific">Actinomadura syzygii</name>
    <dbReference type="NCBI Taxonomy" id="1427538"/>
    <lineage>
        <taxon>Bacteria</taxon>
        <taxon>Bacillati</taxon>
        <taxon>Actinomycetota</taxon>
        <taxon>Actinomycetes</taxon>
        <taxon>Streptosporangiales</taxon>
        <taxon>Thermomonosporaceae</taxon>
        <taxon>Actinomadura</taxon>
    </lineage>
</organism>
<dbReference type="EMBL" id="VSFF01000012">
    <property type="protein sequence ID" value="TYC10322.1"/>
    <property type="molecule type" value="Genomic_DNA"/>
</dbReference>
<feature type="domain" description="AP2-like integrase N-terminal" evidence="1">
    <location>
        <begin position="59"/>
        <end position="93"/>
    </location>
</feature>